<organism evidence="2 3">
    <name type="scientific">Aureobasidium subglaciale (strain EXF-2481)</name>
    <name type="common">Aureobasidium pullulans var. subglaciale</name>
    <dbReference type="NCBI Taxonomy" id="1043005"/>
    <lineage>
        <taxon>Eukaryota</taxon>
        <taxon>Fungi</taxon>
        <taxon>Dikarya</taxon>
        <taxon>Ascomycota</taxon>
        <taxon>Pezizomycotina</taxon>
        <taxon>Dothideomycetes</taxon>
        <taxon>Dothideomycetidae</taxon>
        <taxon>Dothideales</taxon>
        <taxon>Saccotheciaceae</taxon>
        <taxon>Aureobasidium</taxon>
    </lineage>
</organism>
<dbReference type="STRING" id="1043005.A0A074YLR2"/>
<evidence type="ECO:0000313" key="3">
    <source>
        <dbReference type="Proteomes" id="UP000030641"/>
    </source>
</evidence>
<dbReference type="InParanoid" id="A0A074YLR2"/>
<dbReference type="RefSeq" id="XP_013346780.1">
    <property type="nucleotide sequence ID" value="XM_013491326.1"/>
</dbReference>
<keyword evidence="3" id="KW-1185">Reference proteome</keyword>
<evidence type="ECO:0000256" key="1">
    <source>
        <dbReference type="SAM" id="MobiDB-lite"/>
    </source>
</evidence>
<dbReference type="EMBL" id="KL584752">
    <property type="protein sequence ID" value="KEQ98605.1"/>
    <property type="molecule type" value="Genomic_DNA"/>
</dbReference>
<dbReference type="OrthoDB" id="4802432at2759"/>
<protein>
    <recommendedName>
        <fullName evidence="4">F-box domain-containing protein</fullName>
    </recommendedName>
</protein>
<sequence>MASSAPQEVLSLIVHHLAQLDKNLSRYTLVNKSWQAAFEKQIYTSIVVRSPSDVTTITVSDEERHDKHGIPLDILINITSGPQDWQRTRRTYVRHILYRVAVPYWLSEAREKDDDYTYDNVCRRGNNQAFSKGVCQLFEHLSTWTNQEISFQIALQAEDASTDEESGEPESIPTTGTEDSIAPYRAEFLPRLSLLRASCITSLEFPELVTPAMMHWEDDSAPQLPCFENKISLPACLAIASACGALKDIRLSGGDDIPSTEPDMRSSRRTAAAEGFSQLPQTVRDVTLCWSSPLDDEIPEPRNLNESAEQDLLCVTLHKVSMQLQHLRIENLEVFPELFCANGVSDEAHWPYLETLRLDQVSADALFGGVARYADGATPEDALTKQYIDDLYTSLGHAAQKMPCLKSVVLNFASLGHELRLLLKDERRILRIYLMKDYRPSSEVLKAWKVPGGSLQPCRSRFWQEATYSSWPPS</sequence>
<dbReference type="OMA" id="DAWEYTW"/>
<dbReference type="AlphaFoldDB" id="A0A074YLR2"/>
<feature type="region of interest" description="Disordered" evidence="1">
    <location>
        <begin position="157"/>
        <end position="179"/>
    </location>
</feature>
<reference evidence="2 3" key="1">
    <citation type="journal article" date="2014" name="BMC Genomics">
        <title>Genome sequencing of four Aureobasidium pullulans varieties: biotechnological potential, stress tolerance, and description of new species.</title>
        <authorList>
            <person name="Gostin Ar C."/>
            <person name="Ohm R.A."/>
            <person name="Kogej T."/>
            <person name="Sonjak S."/>
            <person name="Turk M."/>
            <person name="Zajc J."/>
            <person name="Zalar P."/>
            <person name="Grube M."/>
            <person name="Sun H."/>
            <person name="Han J."/>
            <person name="Sharma A."/>
            <person name="Chiniquy J."/>
            <person name="Ngan C.Y."/>
            <person name="Lipzen A."/>
            <person name="Barry K."/>
            <person name="Grigoriev I.V."/>
            <person name="Gunde-Cimerman N."/>
        </authorList>
    </citation>
    <scope>NUCLEOTIDE SEQUENCE [LARGE SCALE GENOMIC DNA]</scope>
    <source>
        <strain evidence="2 3">EXF-2481</strain>
    </source>
</reference>
<evidence type="ECO:0000313" key="2">
    <source>
        <dbReference type="EMBL" id="KEQ98605.1"/>
    </source>
</evidence>
<name>A0A074YLR2_AURSE</name>
<dbReference type="GeneID" id="25363380"/>
<dbReference type="HOGENOM" id="CLU_547575_0_0_1"/>
<evidence type="ECO:0008006" key="4">
    <source>
        <dbReference type="Google" id="ProtNLM"/>
    </source>
</evidence>
<accession>A0A074YLR2</accession>
<dbReference type="Proteomes" id="UP000030641">
    <property type="component" value="Unassembled WGS sequence"/>
</dbReference>
<proteinExistence type="predicted"/>
<gene>
    <name evidence="2" type="ORF">AUEXF2481DRAFT_26965</name>
</gene>